<feature type="transmembrane region" description="Helical" evidence="8">
    <location>
        <begin position="186"/>
        <end position="205"/>
    </location>
</feature>
<dbReference type="InterPro" id="IPR011701">
    <property type="entry name" value="MFS"/>
</dbReference>
<feature type="transmembrane region" description="Helical" evidence="8">
    <location>
        <begin position="331"/>
        <end position="350"/>
    </location>
</feature>
<comment type="caution">
    <text evidence="10">The sequence shown here is derived from an EMBL/GenBank/DDBJ whole genome shotgun (WGS) entry which is preliminary data.</text>
</comment>
<dbReference type="InterPro" id="IPR020846">
    <property type="entry name" value="MFS_dom"/>
</dbReference>
<keyword evidence="4" id="KW-1003">Cell membrane</keyword>
<feature type="transmembrane region" description="Helical" evidence="8">
    <location>
        <begin position="266"/>
        <end position="285"/>
    </location>
</feature>
<evidence type="ECO:0000256" key="3">
    <source>
        <dbReference type="ARBA" id="ARBA00022448"/>
    </source>
</evidence>
<sequence length="414" mass="44678">MELAYNASIRLILLRGICMQNSNATTYIKGFAWLLAGLVALGPLAIDAYLPAMPIMADDLSTSLHNIEITLSVFLIGFAAGQLIGGPISDHFGRRLTILVGLSLFTFGSVFIALGSSIELLWFGRILQAFGGGMGVVNTMAVVRDRYSGKDSAKILSQIVTIMMAAPLLAPFIGAFFLLISDWRSIFWFLAVYAVILLLLLRRYLPETRQITAAPKQSAVSRYLSVLKHQRALGVLFAVAFSNAGMFTFITTSPGVYMGYYGVSESLYPILFAVNIIALSLCNQINIRVLQHFEPEQVLRTGQKLQLAVGIMMVGSVLLFNLPIWLLVPQIMIFVGMQGFVVANGMSRVADFFPHNSATASALVSSSGFTMGALVGGLAAVLSNGEPLTMVAVMAACPLLGILLRVLIHKNASE</sequence>
<keyword evidence="7 8" id="KW-0472">Membrane</keyword>
<feature type="transmembrane region" description="Helical" evidence="8">
    <location>
        <begin position="64"/>
        <end position="84"/>
    </location>
</feature>
<protein>
    <recommendedName>
        <fullName evidence="8">Bcr/CflA family efflux transporter</fullName>
    </recommendedName>
</protein>
<feature type="transmembrane region" description="Helical" evidence="8">
    <location>
        <begin position="362"/>
        <end position="382"/>
    </location>
</feature>
<dbReference type="OrthoDB" id="9814303at2"/>
<dbReference type="InterPro" id="IPR036259">
    <property type="entry name" value="MFS_trans_sf"/>
</dbReference>
<feature type="transmembrane region" description="Helical" evidence="8">
    <location>
        <begin position="96"/>
        <end position="114"/>
    </location>
</feature>
<feature type="transmembrane region" description="Helical" evidence="8">
    <location>
        <begin position="388"/>
        <end position="408"/>
    </location>
</feature>
<dbReference type="EMBL" id="PIPP01000007">
    <property type="protein sequence ID" value="RUO34418.1"/>
    <property type="molecule type" value="Genomic_DNA"/>
</dbReference>
<keyword evidence="8" id="KW-0997">Cell inner membrane</keyword>
<evidence type="ECO:0000256" key="7">
    <source>
        <dbReference type="ARBA" id="ARBA00023136"/>
    </source>
</evidence>
<feature type="transmembrane region" description="Helical" evidence="8">
    <location>
        <begin position="120"/>
        <end position="143"/>
    </location>
</feature>
<keyword evidence="3 8" id="KW-0813">Transport</keyword>
<reference evidence="11" key="1">
    <citation type="journal article" date="2018" name="Front. Microbiol.">
        <title>Genome-Based Analysis Reveals the Taxonomy and Diversity of the Family Idiomarinaceae.</title>
        <authorList>
            <person name="Liu Y."/>
            <person name="Lai Q."/>
            <person name="Shao Z."/>
        </authorList>
    </citation>
    <scope>NUCLEOTIDE SEQUENCE [LARGE SCALE GENOMIC DNA]</scope>
    <source>
        <strain evidence="11">AIS</strain>
    </source>
</reference>
<feature type="transmembrane region" description="Helical" evidence="8">
    <location>
        <begin position="155"/>
        <end position="180"/>
    </location>
</feature>
<dbReference type="PROSITE" id="PS50850">
    <property type="entry name" value="MFS"/>
    <property type="match status" value="1"/>
</dbReference>
<keyword evidence="6 8" id="KW-1133">Transmembrane helix</keyword>
<accession>A0A432WKZ1</accession>
<dbReference type="Pfam" id="PF07690">
    <property type="entry name" value="MFS_1"/>
    <property type="match status" value="1"/>
</dbReference>
<dbReference type="PANTHER" id="PTHR23502:SF132">
    <property type="entry name" value="POLYAMINE TRANSPORTER 2-RELATED"/>
    <property type="match status" value="1"/>
</dbReference>
<evidence type="ECO:0000256" key="2">
    <source>
        <dbReference type="ARBA" id="ARBA00006236"/>
    </source>
</evidence>
<keyword evidence="5 8" id="KW-0812">Transmembrane</keyword>
<dbReference type="AlphaFoldDB" id="A0A432WKZ1"/>
<evidence type="ECO:0000256" key="4">
    <source>
        <dbReference type="ARBA" id="ARBA00022475"/>
    </source>
</evidence>
<dbReference type="PANTHER" id="PTHR23502">
    <property type="entry name" value="MAJOR FACILITATOR SUPERFAMILY"/>
    <property type="match status" value="1"/>
</dbReference>
<dbReference type="GO" id="GO:0005886">
    <property type="term" value="C:plasma membrane"/>
    <property type="evidence" value="ECO:0007669"/>
    <property type="project" value="UniProtKB-SubCell"/>
</dbReference>
<dbReference type="GO" id="GO:0042910">
    <property type="term" value="F:xenobiotic transmembrane transporter activity"/>
    <property type="evidence" value="ECO:0007669"/>
    <property type="project" value="InterPro"/>
</dbReference>
<dbReference type="GO" id="GO:0015385">
    <property type="term" value="F:sodium:proton antiporter activity"/>
    <property type="evidence" value="ECO:0007669"/>
    <property type="project" value="TreeGrafter"/>
</dbReference>
<evidence type="ECO:0000259" key="9">
    <source>
        <dbReference type="PROSITE" id="PS50850"/>
    </source>
</evidence>
<evidence type="ECO:0000256" key="5">
    <source>
        <dbReference type="ARBA" id="ARBA00022692"/>
    </source>
</evidence>
<feature type="transmembrane region" description="Helical" evidence="8">
    <location>
        <begin position="305"/>
        <end position="325"/>
    </location>
</feature>
<evidence type="ECO:0000256" key="6">
    <source>
        <dbReference type="ARBA" id="ARBA00022989"/>
    </source>
</evidence>
<organism evidence="10 11">
    <name type="scientific">Aliidiomarina shirensis</name>
    <dbReference type="NCBI Taxonomy" id="1048642"/>
    <lineage>
        <taxon>Bacteria</taxon>
        <taxon>Pseudomonadati</taxon>
        <taxon>Pseudomonadota</taxon>
        <taxon>Gammaproteobacteria</taxon>
        <taxon>Alteromonadales</taxon>
        <taxon>Idiomarinaceae</taxon>
        <taxon>Aliidiomarina</taxon>
    </lineage>
</organism>
<feature type="domain" description="Major facilitator superfamily (MFS) profile" evidence="9">
    <location>
        <begin position="28"/>
        <end position="413"/>
    </location>
</feature>
<evidence type="ECO:0000313" key="10">
    <source>
        <dbReference type="EMBL" id="RUO34418.1"/>
    </source>
</evidence>
<evidence type="ECO:0000313" key="11">
    <source>
        <dbReference type="Proteomes" id="UP000286934"/>
    </source>
</evidence>
<dbReference type="CDD" id="cd17320">
    <property type="entry name" value="MFS_MdfA_MDR_like"/>
    <property type="match status" value="1"/>
</dbReference>
<dbReference type="SUPFAM" id="SSF103473">
    <property type="entry name" value="MFS general substrate transporter"/>
    <property type="match status" value="1"/>
</dbReference>
<evidence type="ECO:0000256" key="1">
    <source>
        <dbReference type="ARBA" id="ARBA00004651"/>
    </source>
</evidence>
<comment type="subcellular location">
    <subcellularLocation>
        <location evidence="8">Cell inner membrane</location>
        <topology evidence="8">Multi-pass membrane protein</topology>
    </subcellularLocation>
    <subcellularLocation>
        <location evidence="1">Cell membrane</location>
        <topology evidence="1">Multi-pass membrane protein</topology>
    </subcellularLocation>
</comment>
<dbReference type="Proteomes" id="UP000286934">
    <property type="component" value="Unassembled WGS sequence"/>
</dbReference>
<dbReference type="Gene3D" id="1.20.1720.10">
    <property type="entry name" value="Multidrug resistance protein D"/>
    <property type="match status" value="1"/>
</dbReference>
<comment type="similarity">
    <text evidence="2 8">Belongs to the major facilitator superfamily. Bcr/CmlA family.</text>
</comment>
<name>A0A432WKZ1_9GAMM</name>
<evidence type="ECO:0000256" key="8">
    <source>
        <dbReference type="RuleBase" id="RU365088"/>
    </source>
</evidence>
<dbReference type="PROSITE" id="PS00216">
    <property type="entry name" value="SUGAR_TRANSPORT_1"/>
    <property type="match status" value="1"/>
</dbReference>
<proteinExistence type="inferred from homology"/>
<dbReference type="InterPro" id="IPR005829">
    <property type="entry name" value="Sugar_transporter_CS"/>
</dbReference>
<feature type="transmembrane region" description="Helical" evidence="8">
    <location>
        <begin position="232"/>
        <end position="260"/>
    </location>
</feature>
<dbReference type="NCBIfam" id="TIGR00710">
    <property type="entry name" value="efflux_Bcr_CflA"/>
    <property type="match status" value="1"/>
</dbReference>
<gene>
    <name evidence="10" type="ORF">CWE13_12410</name>
</gene>
<dbReference type="InterPro" id="IPR004812">
    <property type="entry name" value="Efflux_drug-R_Bcr/CmlA"/>
</dbReference>
<feature type="transmembrane region" description="Helical" evidence="8">
    <location>
        <begin position="31"/>
        <end position="52"/>
    </location>
</feature>
<dbReference type="GO" id="GO:1990961">
    <property type="term" value="P:xenobiotic detoxification by transmembrane export across the plasma membrane"/>
    <property type="evidence" value="ECO:0007669"/>
    <property type="project" value="InterPro"/>
</dbReference>
<keyword evidence="11" id="KW-1185">Reference proteome</keyword>